<evidence type="ECO:0000313" key="3">
    <source>
        <dbReference type="EMBL" id="CAE4561079.1"/>
    </source>
</evidence>
<organism evidence="3">
    <name type="scientific">Alexandrium monilatum</name>
    <dbReference type="NCBI Taxonomy" id="311494"/>
    <lineage>
        <taxon>Eukaryota</taxon>
        <taxon>Sar</taxon>
        <taxon>Alveolata</taxon>
        <taxon>Dinophyceae</taxon>
        <taxon>Gonyaulacales</taxon>
        <taxon>Pyrocystaceae</taxon>
        <taxon>Alexandrium</taxon>
    </lineage>
</organism>
<reference evidence="3" key="1">
    <citation type="submission" date="2021-01" db="EMBL/GenBank/DDBJ databases">
        <authorList>
            <person name="Corre E."/>
            <person name="Pelletier E."/>
            <person name="Niang G."/>
            <person name="Scheremetjew M."/>
            <person name="Finn R."/>
            <person name="Kale V."/>
            <person name="Holt S."/>
            <person name="Cochrane G."/>
            <person name="Meng A."/>
            <person name="Brown T."/>
            <person name="Cohen L."/>
        </authorList>
    </citation>
    <scope>NUCLEOTIDE SEQUENCE</scope>
    <source>
        <strain evidence="3">CCMP3105</strain>
    </source>
</reference>
<name>A0A7S4PSI5_9DINO</name>
<gene>
    <name evidence="3" type="ORF">AMON00008_LOCUS698</name>
</gene>
<proteinExistence type="predicted"/>
<evidence type="ECO:0000256" key="1">
    <source>
        <dbReference type="SAM" id="MobiDB-lite"/>
    </source>
</evidence>
<keyword evidence="2" id="KW-0732">Signal</keyword>
<feature type="chain" id="PRO_5030935740" evidence="2">
    <location>
        <begin position="20"/>
        <end position="720"/>
    </location>
</feature>
<feature type="signal peptide" evidence="2">
    <location>
        <begin position="1"/>
        <end position="19"/>
    </location>
</feature>
<dbReference type="AlphaFoldDB" id="A0A7S4PSI5"/>
<accession>A0A7S4PSI5</accession>
<feature type="region of interest" description="Disordered" evidence="1">
    <location>
        <begin position="22"/>
        <end position="47"/>
    </location>
</feature>
<evidence type="ECO:0000256" key="2">
    <source>
        <dbReference type="SAM" id="SignalP"/>
    </source>
</evidence>
<sequence length="720" mass="78818">MAMGSWSCVVLLSITVSDGRAPDEGTAPFQPPAPSACGPPRSGRRGRASLKPLARLSSPGLAPSAGSPRLLASGKRCADRGVGNIAVALRVPPPSVRRLRVLCRRGRLCPRRPGSRGDRAPARQDAAAWFAACVPIACLGHDDELRALAWRLLWYRLTGVHSGHDAPSEIVEVQVLRIFGEARAPPVSEVLLARDSLEGAGEDGPFDVVTVTDAPERASGLRSSLPWPLRLRFLRPAHADGEKTRWFQWFDVERHLLSYVSHLRRRGMGDRLVLYVDAFDTAWLGCSRDLSAALDALGREVFFGVEYDLYPAGMPGYPRPAGSHAAAAAEAGEERGRPLELCRAPRPLVGRWEPVPPSEVQPCLAVSDRDEGTALYLNGGVYGGRAAVLEKVLRRFLAKQFLLTERQSSGEAYRKSGRTHQYLWNQFFLDRRDEVALDYGGSFVVNLARRSLAPSQFGLEEDGTAIRSVMFQRPVCVAHSNGAGYADSTLHLLRAALAFRFDTTVCVGVSPEDFDEISMGVPLQADSDRGARVLLDAAMCFPSLASVATWHGTLVTVDLITPEFMSTYQGLELVVLRPSQRPSSNEGAKVGGARVFQVVEVQWTALWKHGPPRENASIFHSRQRFDVTPFRLHMRQGDCVGWRCQGRCDLAYADFSHEEDNFAALTAQGIPRRGVWMGRPRGGIKAGDTLTLGSWKPRAYMMSILAEVTGIGFYEPEDGG</sequence>
<dbReference type="EMBL" id="HBNR01000956">
    <property type="protein sequence ID" value="CAE4561079.1"/>
    <property type="molecule type" value="Transcribed_RNA"/>
</dbReference>
<protein>
    <submittedName>
        <fullName evidence="3">Uncharacterized protein</fullName>
    </submittedName>
</protein>